<dbReference type="AlphaFoldDB" id="A0A382LAU5"/>
<organism evidence="1">
    <name type="scientific">marine metagenome</name>
    <dbReference type="NCBI Taxonomy" id="408172"/>
    <lineage>
        <taxon>unclassified sequences</taxon>
        <taxon>metagenomes</taxon>
        <taxon>ecological metagenomes</taxon>
    </lineage>
</organism>
<gene>
    <name evidence="1" type="ORF">METZ01_LOCUS286690</name>
</gene>
<accession>A0A382LAU5</accession>
<reference evidence="1" key="1">
    <citation type="submission" date="2018-05" db="EMBL/GenBank/DDBJ databases">
        <authorList>
            <person name="Lanie J.A."/>
            <person name="Ng W.-L."/>
            <person name="Kazmierczak K.M."/>
            <person name="Andrzejewski T.M."/>
            <person name="Davidsen T.M."/>
            <person name="Wayne K.J."/>
            <person name="Tettelin H."/>
            <person name="Glass J.I."/>
            <person name="Rusch D."/>
            <person name="Podicherti R."/>
            <person name="Tsui H.-C.T."/>
            <person name="Winkler M.E."/>
        </authorList>
    </citation>
    <scope>NUCLEOTIDE SEQUENCE</scope>
</reference>
<evidence type="ECO:0000313" key="1">
    <source>
        <dbReference type="EMBL" id="SVC33836.1"/>
    </source>
</evidence>
<feature type="non-terminal residue" evidence="1">
    <location>
        <position position="362"/>
    </location>
</feature>
<dbReference type="EMBL" id="UINC01085888">
    <property type="protein sequence ID" value="SVC33836.1"/>
    <property type="molecule type" value="Genomic_DNA"/>
</dbReference>
<sequence>MFGNFIVHEKINSAPYGQSVNIKAFLEVPKTEFHSFSLLYRSAGNKEYIETSMIQIGQSVYQSEIPGEYCKREFLEYYLLLEMHHHTRTKFPSIDADNNPIRIQIDLPTYENILNEETLKDPDEIDEFDIVGLEPDYLILSPKPGERIYRDNLFIALSYFSMKDVDPAQINVYLDELDVSDQAIIDSTYLTLPAYAVMPGIHTVRVNITNILGQKYNEISWSFSIIPMEVQSFGTIKQQSSRVRANYNGGKVSSSSIEIGEIEYHHEIEFDWMKLNVQYLKSSLKNKYAQPYDRYSLNLKNEFMNIKFGDSYPYIDNYAWNGRRIRGINFSFNKNPVIFEVINGKTLQAIQGNPDKNALVIS</sequence>
<name>A0A382LAU5_9ZZZZ</name>
<proteinExistence type="predicted"/>
<protein>
    <submittedName>
        <fullName evidence="1">Uncharacterized protein</fullName>
    </submittedName>
</protein>